<dbReference type="Proteomes" id="UP000018208">
    <property type="component" value="Unassembled WGS sequence"/>
</dbReference>
<organism evidence="12">
    <name type="scientific">Spironucleus salmonicida</name>
    <dbReference type="NCBI Taxonomy" id="348837"/>
    <lineage>
        <taxon>Eukaryota</taxon>
        <taxon>Metamonada</taxon>
        <taxon>Diplomonadida</taxon>
        <taxon>Hexamitidae</taxon>
        <taxon>Hexamitinae</taxon>
        <taxon>Spironucleus</taxon>
    </lineage>
</organism>
<feature type="region of interest" description="Disordered" evidence="9">
    <location>
        <begin position="464"/>
        <end position="508"/>
    </location>
</feature>
<dbReference type="InterPro" id="IPR027417">
    <property type="entry name" value="P-loop_NTPase"/>
</dbReference>
<evidence type="ECO:0000256" key="1">
    <source>
        <dbReference type="ARBA" id="ARBA00012552"/>
    </source>
</evidence>
<keyword evidence="14" id="KW-1185">Reference proteome</keyword>
<dbReference type="GO" id="GO:0003724">
    <property type="term" value="F:RNA helicase activity"/>
    <property type="evidence" value="ECO:0007669"/>
    <property type="project" value="UniProtKB-EC"/>
</dbReference>
<feature type="compositionally biased region" description="Basic residues" evidence="9">
    <location>
        <begin position="480"/>
        <end position="489"/>
    </location>
</feature>
<evidence type="ECO:0000256" key="5">
    <source>
        <dbReference type="ARBA" id="ARBA00022840"/>
    </source>
</evidence>
<dbReference type="AlphaFoldDB" id="V6LNF4"/>
<dbReference type="EMBL" id="KI546083">
    <property type="protein sequence ID" value="EST46192.1"/>
    <property type="molecule type" value="Genomic_DNA"/>
</dbReference>
<dbReference type="InterPro" id="IPR011545">
    <property type="entry name" value="DEAD/DEAH_box_helicase_dom"/>
</dbReference>
<evidence type="ECO:0000313" key="13">
    <source>
        <dbReference type="EMBL" id="KAH0573521.1"/>
    </source>
</evidence>
<dbReference type="SUPFAM" id="SSF52540">
    <property type="entry name" value="P-loop containing nucleoside triphosphate hydrolases"/>
    <property type="match status" value="1"/>
</dbReference>
<evidence type="ECO:0000256" key="2">
    <source>
        <dbReference type="ARBA" id="ARBA00022741"/>
    </source>
</evidence>
<evidence type="ECO:0000256" key="4">
    <source>
        <dbReference type="ARBA" id="ARBA00022806"/>
    </source>
</evidence>
<dbReference type="PROSITE" id="PS51194">
    <property type="entry name" value="HELICASE_CTER"/>
    <property type="match status" value="1"/>
</dbReference>
<dbReference type="EMBL" id="AUWU02000004">
    <property type="protein sequence ID" value="KAH0573521.1"/>
    <property type="molecule type" value="Genomic_DNA"/>
</dbReference>
<dbReference type="InterPro" id="IPR001650">
    <property type="entry name" value="Helicase_C-like"/>
</dbReference>
<reference evidence="13" key="2">
    <citation type="submission" date="2020-12" db="EMBL/GenBank/DDBJ databases">
        <title>New Spironucleus salmonicida genome in near-complete chromosomes.</title>
        <authorList>
            <person name="Xu F."/>
            <person name="Kurt Z."/>
            <person name="Jimenez-Gonzalez A."/>
            <person name="Astvaldsson A."/>
            <person name="Andersson J.O."/>
            <person name="Svard S.G."/>
        </authorList>
    </citation>
    <scope>NUCLEOTIDE SEQUENCE</scope>
    <source>
        <strain evidence="13">ATCC 50377</strain>
    </source>
</reference>
<name>V6LNF4_9EUKA</name>
<dbReference type="Pfam" id="PF00270">
    <property type="entry name" value="DEAD"/>
    <property type="match status" value="1"/>
</dbReference>
<dbReference type="PROSITE" id="PS51192">
    <property type="entry name" value="HELICASE_ATP_BIND_1"/>
    <property type="match status" value="1"/>
</dbReference>
<evidence type="ECO:0000259" key="11">
    <source>
        <dbReference type="PROSITE" id="PS51194"/>
    </source>
</evidence>
<feature type="domain" description="Helicase C-terminal" evidence="11">
    <location>
        <begin position="208"/>
        <end position="376"/>
    </location>
</feature>
<dbReference type="GO" id="GO:0005829">
    <property type="term" value="C:cytosol"/>
    <property type="evidence" value="ECO:0007669"/>
    <property type="project" value="TreeGrafter"/>
</dbReference>
<dbReference type="InterPro" id="IPR050079">
    <property type="entry name" value="DEAD_box_RNA_helicase"/>
</dbReference>
<evidence type="ECO:0000256" key="9">
    <source>
        <dbReference type="SAM" id="MobiDB-lite"/>
    </source>
</evidence>
<proteinExistence type="inferred from homology"/>
<gene>
    <name evidence="12" type="ORF">SS50377_13787</name>
    <name evidence="13" type="ORF">SS50377_23455</name>
</gene>
<keyword evidence="3" id="KW-0378">Hydrolase</keyword>
<evidence type="ECO:0000256" key="6">
    <source>
        <dbReference type="ARBA" id="ARBA00022884"/>
    </source>
</evidence>
<dbReference type="GO" id="GO:0005524">
    <property type="term" value="F:ATP binding"/>
    <property type="evidence" value="ECO:0007669"/>
    <property type="project" value="UniProtKB-KW"/>
</dbReference>
<dbReference type="OrthoDB" id="1191041at2759"/>
<comment type="similarity">
    <text evidence="7">Belongs to the DEAD box helicase family. DDX56/DBP9 subfamily.</text>
</comment>
<evidence type="ECO:0000313" key="14">
    <source>
        <dbReference type="Proteomes" id="UP000018208"/>
    </source>
</evidence>
<evidence type="ECO:0000256" key="8">
    <source>
        <dbReference type="ARBA" id="ARBA00047984"/>
    </source>
</evidence>
<keyword evidence="6" id="KW-0694">RNA-binding</keyword>
<evidence type="ECO:0000259" key="10">
    <source>
        <dbReference type="PROSITE" id="PS51192"/>
    </source>
</evidence>
<dbReference type="SMART" id="SM00487">
    <property type="entry name" value="DEXDc"/>
    <property type="match status" value="1"/>
</dbReference>
<feature type="domain" description="Helicase ATP-binding" evidence="10">
    <location>
        <begin position="32"/>
        <end position="196"/>
    </location>
</feature>
<comment type="catalytic activity">
    <reaction evidence="8">
        <text>ATP + H2O = ADP + phosphate + H(+)</text>
        <dbReference type="Rhea" id="RHEA:13065"/>
        <dbReference type="ChEBI" id="CHEBI:15377"/>
        <dbReference type="ChEBI" id="CHEBI:15378"/>
        <dbReference type="ChEBI" id="CHEBI:30616"/>
        <dbReference type="ChEBI" id="CHEBI:43474"/>
        <dbReference type="ChEBI" id="CHEBI:456216"/>
        <dbReference type="EC" id="3.6.4.13"/>
    </reaction>
</comment>
<keyword evidence="2" id="KW-0547">Nucleotide-binding</keyword>
<dbReference type="VEuPathDB" id="GiardiaDB:SS50377_23455"/>
<dbReference type="Pfam" id="PF00271">
    <property type="entry name" value="Helicase_C"/>
    <property type="match status" value="1"/>
</dbReference>
<dbReference type="PANTHER" id="PTHR47959">
    <property type="entry name" value="ATP-DEPENDENT RNA HELICASE RHLE-RELATED"/>
    <property type="match status" value="1"/>
</dbReference>
<protein>
    <recommendedName>
        <fullName evidence="1">RNA helicase</fullName>
        <ecNumber evidence="1">3.6.4.13</ecNumber>
    </recommendedName>
</protein>
<dbReference type="GO" id="GO:0016787">
    <property type="term" value="F:hydrolase activity"/>
    <property type="evidence" value="ECO:0007669"/>
    <property type="project" value="UniProtKB-KW"/>
</dbReference>
<dbReference type="EC" id="3.6.4.13" evidence="1"/>
<keyword evidence="5" id="KW-0067">ATP-binding</keyword>
<reference evidence="12 13" key="1">
    <citation type="journal article" date="2014" name="PLoS Genet.">
        <title>The Genome of Spironucleus salmonicida Highlights a Fish Pathogen Adapted to Fluctuating Environments.</title>
        <authorList>
            <person name="Xu F."/>
            <person name="Jerlstrom-Hultqvist J."/>
            <person name="Einarsson E."/>
            <person name="Astvaldsson A."/>
            <person name="Svard S.G."/>
            <person name="Andersson J.O."/>
        </authorList>
    </citation>
    <scope>NUCLEOTIDE SEQUENCE</scope>
    <source>
        <strain evidence="13">ATCC 50377</strain>
    </source>
</reference>
<dbReference type="SMART" id="SM00490">
    <property type="entry name" value="HELICc"/>
    <property type="match status" value="1"/>
</dbReference>
<evidence type="ECO:0000256" key="3">
    <source>
        <dbReference type="ARBA" id="ARBA00022801"/>
    </source>
</evidence>
<dbReference type="Gene3D" id="3.40.50.300">
    <property type="entry name" value="P-loop containing nucleotide triphosphate hydrolases"/>
    <property type="match status" value="2"/>
</dbReference>
<evidence type="ECO:0000256" key="7">
    <source>
        <dbReference type="ARBA" id="ARBA00038041"/>
    </source>
</evidence>
<keyword evidence="4 12" id="KW-0347">Helicase</keyword>
<sequence length="508" mass="57373">MTWASLDLDQRVIDVLQGLEYINPLISQLESIPHILSGNDVFVHSPTGSGKTIIILATILQQLVQQPDFQTVILVPTHELASQTFTVFRETLEIAKQQNISYKTSLLLDEQSLILPFSNIVISTPFLLSKNLFTYEKTGFLVIDEADLMLQMMQETALRSILAKISAKTQKTLLSASLDDDVENFKLFSLRSPILVNLSAAKEVGGNQIQQYFINYVDTTEKFLYLYSLTKLRLLQGNIIIFAKSQKQGYRIHLFLKTFSMNSIVFDPKMPQNIRLQTLSDFNVKGGIFIIAGKSEEVDASRGLDLNKIDFVIAFNCYSSAIDYQHAIGRCCRGINKNGSSYLFVEYGKDDANLVTIQNSLKEQFQSIELFPLELSELQAFKYRVRDVINRYDDKAVKVHITQQVKQHILQSDHLKSLVQSEIDQTMLKKIKGNKVQQVAQLPDYLLNAARSLKVKSKVGSSGMSGFATMARKRKEENMKKKKDLKKAKIAAASGWKKDKGRIAPPPK</sequence>
<dbReference type="PANTHER" id="PTHR47959:SF21">
    <property type="entry name" value="DEAD-BOX HELICASE 56"/>
    <property type="match status" value="1"/>
</dbReference>
<evidence type="ECO:0000313" key="12">
    <source>
        <dbReference type="EMBL" id="EST46192.1"/>
    </source>
</evidence>
<dbReference type="InterPro" id="IPR014001">
    <property type="entry name" value="Helicase_ATP-bd"/>
</dbReference>
<accession>V6LNF4</accession>
<dbReference type="GO" id="GO:0003723">
    <property type="term" value="F:RNA binding"/>
    <property type="evidence" value="ECO:0007669"/>
    <property type="project" value="UniProtKB-KW"/>
</dbReference>